<dbReference type="PANTHER" id="PTHR35936:SF17">
    <property type="entry name" value="ARGININE-BINDING EXTRACELLULAR PROTEIN ARTP"/>
    <property type="match status" value="1"/>
</dbReference>
<evidence type="ECO:0000313" key="5">
    <source>
        <dbReference type="Proteomes" id="UP000537592"/>
    </source>
</evidence>
<keyword evidence="1 2" id="KW-0732">Signal</keyword>
<dbReference type="Proteomes" id="UP000537592">
    <property type="component" value="Unassembled WGS sequence"/>
</dbReference>
<dbReference type="Pfam" id="PF00497">
    <property type="entry name" value="SBP_bac_3"/>
    <property type="match status" value="1"/>
</dbReference>
<proteinExistence type="predicted"/>
<dbReference type="PANTHER" id="PTHR35936">
    <property type="entry name" value="MEMBRANE-BOUND LYTIC MUREIN TRANSGLYCOSYLASE F"/>
    <property type="match status" value="1"/>
</dbReference>
<organism evidence="4 5">
    <name type="scientific">Pseudochelatococcus contaminans</name>
    <dbReference type="NCBI Taxonomy" id="1538103"/>
    <lineage>
        <taxon>Bacteria</taxon>
        <taxon>Pseudomonadati</taxon>
        <taxon>Pseudomonadota</taxon>
        <taxon>Alphaproteobacteria</taxon>
        <taxon>Hyphomicrobiales</taxon>
        <taxon>Chelatococcaceae</taxon>
        <taxon>Pseudochelatococcus</taxon>
    </lineage>
</organism>
<evidence type="ECO:0000313" key="4">
    <source>
        <dbReference type="EMBL" id="MBB3810415.1"/>
    </source>
</evidence>
<feature type="chain" id="PRO_5030953689" evidence="2">
    <location>
        <begin position="29"/>
        <end position="276"/>
    </location>
</feature>
<protein>
    <submittedName>
        <fullName evidence="4">Polar amino acid transport system substrate-binding protein</fullName>
    </submittedName>
</protein>
<dbReference type="Gene3D" id="3.40.190.10">
    <property type="entry name" value="Periplasmic binding protein-like II"/>
    <property type="match status" value="2"/>
</dbReference>
<accession>A0A7W5Z578</accession>
<reference evidence="4 5" key="1">
    <citation type="submission" date="2020-08" db="EMBL/GenBank/DDBJ databases">
        <title>Genomic Encyclopedia of Type Strains, Phase IV (KMG-IV): sequencing the most valuable type-strain genomes for metagenomic binning, comparative biology and taxonomic classification.</title>
        <authorList>
            <person name="Goeker M."/>
        </authorList>
    </citation>
    <scope>NUCLEOTIDE SEQUENCE [LARGE SCALE GENOMIC DNA]</scope>
    <source>
        <strain evidence="4 5">DSM 28760</strain>
    </source>
</reference>
<name>A0A7W5Z578_9HYPH</name>
<evidence type="ECO:0000256" key="2">
    <source>
        <dbReference type="SAM" id="SignalP"/>
    </source>
</evidence>
<comment type="caution">
    <text evidence="4">The sequence shown here is derived from an EMBL/GenBank/DDBJ whole genome shotgun (WGS) entry which is preliminary data.</text>
</comment>
<keyword evidence="5" id="KW-1185">Reference proteome</keyword>
<dbReference type="InterPro" id="IPR001638">
    <property type="entry name" value="Solute-binding_3/MltF_N"/>
</dbReference>
<dbReference type="SUPFAM" id="SSF53850">
    <property type="entry name" value="Periplasmic binding protein-like II"/>
    <property type="match status" value="1"/>
</dbReference>
<feature type="domain" description="Solute-binding protein family 3/N-terminal" evidence="3">
    <location>
        <begin position="44"/>
        <end position="272"/>
    </location>
</feature>
<dbReference type="EMBL" id="JACICC010000006">
    <property type="protein sequence ID" value="MBB3810415.1"/>
    <property type="molecule type" value="Genomic_DNA"/>
</dbReference>
<dbReference type="RefSeq" id="WP_183753375.1">
    <property type="nucleotide sequence ID" value="NZ_JACICC010000006.1"/>
</dbReference>
<evidence type="ECO:0000256" key="1">
    <source>
        <dbReference type="ARBA" id="ARBA00022729"/>
    </source>
</evidence>
<dbReference type="AlphaFoldDB" id="A0A7W5Z578"/>
<evidence type="ECO:0000259" key="3">
    <source>
        <dbReference type="SMART" id="SM00062"/>
    </source>
</evidence>
<feature type="signal peptide" evidence="2">
    <location>
        <begin position="1"/>
        <end position="28"/>
    </location>
</feature>
<gene>
    <name evidence="4" type="ORF">FHS81_002516</name>
</gene>
<dbReference type="SMART" id="SM00062">
    <property type="entry name" value="PBPb"/>
    <property type="match status" value="1"/>
</dbReference>
<sequence>MFAKTFAPAMCAASALALVAGLSMTSAAAQTGDGFWQGVQKAGTLRCGAAIDQPYVMRNPATGEYSGFFADLCREFAEVLKVKPVFVDTTWDNIVAGLQAGKWDVSLALSRTPARAMAINFSAPAMEYQTSFVYNKNNTKIPEGLVSFADLDKKDLTFVVMSGTSQDKTVSEAIKNARILRLPSTEETRMALVSRRADVLVAPSDTNAIFAGINPDWAVLFNPTPALAEYGVGFGLPRHLSYSDVQVANIFIEQLRAAGKVKSFIDKATAEVIAGQ</sequence>